<dbReference type="Proteomes" id="UP000294832">
    <property type="component" value="Unassembled WGS sequence"/>
</dbReference>
<comment type="caution">
    <text evidence="2">The sequence shown here is derived from an EMBL/GenBank/DDBJ whole genome shotgun (WGS) entry which is preliminary data.</text>
</comment>
<dbReference type="AlphaFoldDB" id="A0A4R2FB68"/>
<evidence type="ECO:0000313" key="3">
    <source>
        <dbReference type="Proteomes" id="UP000294832"/>
    </source>
</evidence>
<evidence type="ECO:0000313" key="2">
    <source>
        <dbReference type="EMBL" id="TCN81386.1"/>
    </source>
</evidence>
<proteinExistence type="predicted"/>
<evidence type="ECO:0000256" key="1">
    <source>
        <dbReference type="SAM" id="SignalP"/>
    </source>
</evidence>
<keyword evidence="1" id="KW-0732">Signal</keyword>
<name>A0A4R2FB68_9GAMM</name>
<accession>A0A4R2FB68</accession>
<organism evidence="2 3">
    <name type="scientific">Shewanella fodinae</name>
    <dbReference type="NCBI Taxonomy" id="552357"/>
    <lineage>
        <taxon>Bacteria</taxon>
        <taxon>Pseudomonadati</taxon>
        <taxon>Pseudomonadota</taxon>
        <taxon>Gammaproteobacteria</taxon>
        <taxon>Alteromonadales</taxon>
        <taxon>Shewanellaceae</taxon>
        <taxon>Shewanella</taxon>
    </lineage>
</organism>
<protein>
    <recommendedName>
        <fullName evidence="4">DUF4124 domain-containing protein</fullName>
    </recommendedName>
</protein>
<gene>
    <name evidence="2" type="ORF">EDC91_12440</name>
</gene>
<feature type="signal peptide" evidence="1">
    <location>
        <begin position="1"/>
        <end position="34"/>
    </location>
</feature>
<dbReference type="EMBL" id="SLWF01000024">
    <property type="protein sequence ID" value="TCN81386.1"/>
    <property type="molecule type" value="Genomic_DNA"/>
</dbReference>
<evidence type="ECO:0008006" key="4">
    <source>
        <dbReference type="Google" id="ProtNLM"/>
    </source>
</evidence>
<reference evidence="2 3" key="1">
    <citation type="submission" date="2019-03" db="EMBL/GenBank/DDBJ databases">
        <title>Freshwater and sediment microbial communities from various areas in North America, analyzing microbe dynamics in response to fracking.</title>
        <authorList>
            <person name="Lamendella R."/>
        </authorList>
    </citation>
    <scope>NUCLEOTIDE SEQUENCE [LARGE SCALE GENOMIC DNA]</scope>
    <source>
        <strain evidence="2 3">74A</strain>
    </source>
</reference>
<keyword evidence="3" id="KW-1185">Reference proteome</keyword>
<feature type="chain" id="PRO_5020724438" description="DUF4124 domain-containing protein" evidence="1">
    <location>
        <begin position="35"/>
        <end position="178"/>
    </location>
</feature>
<sequence>MIINIVNLADSAMLSTNRCCLLGVLLLAGTSASAEDSKLIYKCTAQDQVIFSQQPCPSDYTQHQLEYHYGLATETATQNPADDPLLRLLAQKNLTEAQLRRWLETEIYRLQQEHSYLEMLRTGELQKLDRERYWEHIAASAPAFLQKQRKINQHYDGLQQSNQQQLTRLQEYKLQLAE</sequence>